<accession>A0A840N9S4</accession>
<keyword evidence="1" id="KW-0472">Membrane</keyword>
<dbReference type="EMBL" id="JACHIV010000001">
    <property type="protein sequence ID" value="MBB5067143.1"/>
    <property type="molecule type" value="Genomic_DNA"/>
</dbReference>
<gene>
    <name evidence="3" type="ORF">BJ969_000231</name>
</gene>
<evidence type="ECO:0000259" key="2">
    <source>
        <dbReference type="Pfam" id="PF14145"/>
    </source>
</evidence>
<feature type="transmembrane region" description="Helical" evidence="1">
    <location>
        <begin position="21"/>
        <end position="45"/>
    </location>
</feature>
<proteinExistence type="predicted"/>
<evidence type="ECO:0000256" key="1">
    <source>
        <dbReference type="SAM" id="Phobius"/>
    </source>
</evidence>
<reference evidence="3 4" key="1">
    <citation type="submission" date="2020-08" db="EMBL/GenBank/DDBJ databases">
        <title>Sequencing the genomes of 1000 actinobacteria strains.</title>
        <authorList>
            <person name="Klenk H.-P."/>
        </authorList>
    </citation>
    <scope>NUCLEOTIDE SEQUENCE [LARGE SCALE GENOMIC DNA]</scope>
    <source>
        <strain evidence="3 4">DSM 45582</strain>
    </source>
</reference>
<dbReference type="RefSeq" id="WP_184476471.1">
    <property type="nucleotide sequence ID" value="NZ_JACHIV010000001.1"/>
</dbReference>
<name>A0A840N9S4_9PSEU</name>
<sequence>MGEIGWKVRIGNDELVVRRRYELLGIGNDMLIALWFIAGSVLFFHDYTATAGTWMFLLGSVEPAIRPALRLSRHLHLRRFGPATPHESSQEF</sequence>
<evidence type="ECO:0000313" key="3">
    <source>
        <dbReference type="EMBL" id="MBB5067143.1"/>
    </source>
</evidence>
<evidence type="ECO:0000313" key="4">
    <source>
        <dbReference type="Proteomes" id="UP000580474"/>
    </source>
</evidence>
<feature type="domain" description="YrhK" evidence="2">
    <location>
        <begin position="19"/>
        <end position="74"/>
    </location>
</feature>
<feature type="transmembrane region" description="Helical" evidence="1">
    <location>
        <begin position="51"/>
        <end position="69"/>
    </location>
</feature>
<keyword evidence="1" id="KW-0812">Transmembrane</keyword>
<comment type="caution">
    <text evidence="3">The sequence shown here is derived from an EMBL/GenBank/DDBJ whole genome shotgun (WGS) entry which is preliminary data.</text>
</comment>
<keyword evidence="1" id="KW-1133">Transmembrane helix</keyword>
<dbReference type="AlphaFoldDB" id="A0A840N9S4"/>
<dbReference type="Pfam" id="PF14145">
    <property type="entry name" value="YrhK"/>
    <property type="match status" value="1"/>
</dbReference>
<dbReference type="Proteomes" id="UP000580474">
    <property type="component" value="Unassembled WGS sequence"/>
</dbReference>
<dbReference type="InterPro" id="IPR025424">
    <property type="entry name" value="YrhK_domain"/>
</dbReference>
<protein>
    <recommendedName>
        <fullName evidence="2">YrhK domain-containing protein</fullName>
    </recommendedName>
</protein>
<organism evidence="3 4">
    <name type="scientific">Saccharopolyspora gloriosae</name>
    <dbReference type="NCBI Taxonomy" id="455344"/>
    <lineage>
        <taxon>Bacteria</taxon>
        <taxon>Bacillati</taxon>
        <taxon>Actinomycetota</taxon>
        <taxon>Actinomycetes</taxon>
        <taxon>Pseudonocardiales</taxon>
        <taxon>Pseudonocardiaceae</taxon>
        <taxon>Saccharopolyspora</taxon>
    </lineage>
</organism>
<keyword evidence="4" id="KW-1185">Reference proteome</keyword>